<dbReference type="SMART" id="SM00233">
    <property type="entry name" value="PH"/>
    <property type="match status" value="2"/>
</dbReference>
<dbReference type="AlphaFoldDB" id="A0A024G8H2"/>
<dbReference type="SUPFAM" id="SSF50729">
    <property type="entry name" value="PH domain-like"/>
    <property type="match status" value="2"/>
</dbReference>
<reference evidence="2 3" key="1">
    <citation type="submission" date="2012-05" db="EMBL/GenBank/DDBJ databases">
        <title>Recombination and specialization in a pathogen metapopulation.</title>
        <authorList>
            <person name="Gardiner A."/>
            <person name="Kemen E."/>
            <person name="Schultz-Larsen T."/>
            <person name="MacLean D."/>
            <person name="Van Oosterhout C."/>
            <person name="Jones J.D.G."/>
        </authorList>
    </citation>
    <scope>NUCLEOTIDE SEQUENCE [LARGE SCALE GENOMIC DNA]</scope>
    <source>
        <strain evidence="2 3">Ac Nc2</strain>
    </source>
</reference>
<feature type="domain" description="PH" evidence="1">
    <location>
        <begin position="191"/>
        <end position="286"/>
    </location>
</feature>
<organism evidence="2 3">
    <name type="scientific">Albugo candida</name>
    <dbReference type="NCBI Taxonomy" id="65357"/>
    <lineage>
        <taxon>Eukaryota</taxon>
        <taxon>Sar</taxon>
        <taxon>Stramenopiles</taxon>
        <taxon>Oomycota</taxon>
        <taxon>Peronosporomycetes</taxon>
        <taxon>Albuginales</taxon>
        <taxon>Albuginaceae</taxon>
        <taxon>Albugo</taxon>
    </lineage>
</organism>
<dbReference type="Gene3D" id="2.30.29.30">
    <property type="entry name" value="Pleckstrin-homology domain (PH domain)/Phosphotyrosine-binding domain (PTB)"/>
    <property type="match status" value="2"/>
</dbReference>
<keyword evidence="3" id="KW-1185">Reference proteome</keyword>
<dbReference type="PROSITE" id="PS50003">
    <property type="entry name" value="PH_DOMAIN"/>
    <property type="match status" value="2"/>
</dbReference>
<dbReference type="InterPro" id="IPR011993">
    <property type="entry name" value="PH-like_dom_sf"/>
</dbReference>
<proteinExistence type="predicted"/>
<dbReference type="OrthoDB" id="185175at2759"/>
<evidence type="ECO:0000313" key="2">
    <source>
        <dbReference type="EMBL" id="CCI42627.1"/>
    </source>
</evidence>
<sequence>MSHSKQVKPRKLNSSMDALNVEVELLVQATQSFASVAWQRKSGADRFHGWLWKKSGRLARWKNQHFILEGVLLSYYDKFAASQFVTDSPLVPLGGESLLNGTDDSTPSGVVRVAHVERSRKSKIAFKVYGVSGTVVDLRAKNEQVCTQWIERLLEAAQYAQRQETMNNSSTSTASSSIGYSDSELDFHSNLIDKSGWVEVNSMINKPAKKHYCVLQGTLITFYDSEDAWAVPLSRVYVSGIEIDEAKRTFVIETSEGKQHTSKVTLRPSNSRDFHSWKEVLRQAVDT</sequence>
<dbReference type="Proteomes" id="UP000053237">
    <property type="component" value="Unassembled WGS sequence"/>
</dbReference>
<dbReference type="Pfam" id="PF00169">
    <property type="entry name" value="PH"/>
    <property type="match status" value="2"/>
</dbReference>
<protein>
    <recommendedName>
        <fullName evidence="1">PH domain-containing protein</fullName>
    </recommendedName>
</protein>
<dbReference type="InParanoid" id="A0A024G8H2"/>
<name>A0A024G8H2_9STRA</name>
<dbReference type="InterPro" id="IPR001849">
    <property type="entry name" value="PH_domain"/>
</dbReference>
<feature type="domain" description="PH" evidence="1">
    <location>
        <begin position="44"/>
        <end position="158"/>
    </location>
</feature>
<comment type="caution">
    <text evidence="2">The sequence shown here is derived from an EMBL/GenBank/DDBJ whole genome shotgun (WGS) entry which is preliminary data.</text>
</comment>
<dbReference type="EMBL" id="CAIX01000037">
    <property type="protein sequence ID" value="CCI42627.1"/>
    <property type="molecule type" value="Genomic_DNA"/>
</dbReference>
<dbReference type="CDD" id="cd00821">
    <property type="entry name" value="PH"/>
    <property type="match status" value="1"/>
</dbReference>
<accession>A0A024G8H2</accession>
<evidence type="ECO:0000313" key="3">
    <source>
        <dbReference type="Proteomes" id="UP000053237"/>
    </source>
</evidence>
<evidence type="ECO:0000259" key="1">
    <source>
        <dbReference type="PROSITE" id="PS50003"/>
    </source>
</evidence>
<gene>
    <name evidence="2" type="ORF">BN9_034110</name>
</gene>